<name>A0A1N6RB63_9ACTN</name>
<dbReference type="STRING" id="1198245.SAMN05444858_101669"/>
<dbReference type="SUPFAM" id="SSF56784">
    <property type="entry name" value="HAD-like"/>
    <property type="match status" value="1"/>
</dbReference>
<dbReference type="Proteomes" id="UP000186004">
    <property type="component" value="Unassembled WGS sequence"/>
</dbReference>
<keyword evidence="2" id="KW-1185">Reference proteome</keyword>
<dbReference type="InterPro" id="IPR036390">
    <property type="entry name" value="WH_DNA-bd_sf"/>
</dbReference>
<dbReference type="InterPro" id="IPR036412">
    <property type="entry name" value="HAD-like_sf"/>
</dbReference>
<dbReference type="SUPFAM" id="SSF46785">
    <property type="entry name" value="Winged helix' DNA-binding domain"/>
    <property type="match status" value="1"/>
</dbReference>
<protein>
    <recommendedName>
        <fullName evidence="3">GntR family transcriptional regulator</fullName>
    </recommendedName>
</protein>
<dbReference type="EMBL" id="FTNF01000001">
    <property type="protein sequence ID" value="SIQ25886.1"/>
    <property type="molecule type" value="Genomic_DNA"/>
</dbReference>
<dbReference type="Gene3D" id="1.10.10.10">
    <property type="entry name" value="Winged helix-like DNA-binding domain superfamily/Winged helix DNA-binding domain"/>
    <property type="match status" value="1"/>
</dbReference>
<proteinExistence type="predicted"/>
<reference evidence="1 2" key="1">
    <citation type="submission" date="2017-01" db="EMBL/GenBank/DDBJ databases">
        <authorList>
            <person name="Mah S.A."/>
            <person name="Swanson W.J."/>
            <person name="Moy G.W."/>
            <person name="Vacquier V.D."/>
        </authorList>
    </citation>
    <scope>NUCLEOTIDE SEQUENCE [LARGE SCALE GENOMIC DNA]</scope>
    <source>
        <strain evidence="1 2">DSM 45758</strain>
    </source>
</reference>
<evidence type="ECO:0008006" key="3">
    <source>
        <dbReference type="Google" id="ProtNLM"/>
    </source>
</evidence>
<dbReference type="InterPro" id="IPR023214">
    <property type="entry name" value="HAD_sf"/>
</dbReference>
<organism evidence="1 2">
    <name type="scientific">Micromonospora avicenniae</name>
    <dbReference type="NCBI Taxonomy" id="1198245"/>
    <lineage>
        <taxon>Bacteria</taxon>
        <taxon>Bacillati</taxon>
        <taxon>Actinomycetota</taxon>
        <taxon>Actinomycetes</taxon>
        <taxon>Micromonosporales</taxon>
        <taxon>Micromonosporaceae</taxon>
        <taxon>Micromonospora</taxon>
    </lineage>
</organism>
<sequence>LDSSTPQPEAFVITSIYVVSSHNLNQRPWAVHLARETVKRALELLRAERLIVSRQGSGAFVRAQTQRAVELRTHIEAAFERPHLTIDFAGFSGETLRDALAEALDRVRVGRPAPERIAVRVLISDMTVPMALPSRAETQADDPAVRERAERITSRRAADGIIDQVAELGDLGLIRSAAVEVRMHRASPLFKLYILNGEEVFYGFYPVVERTASIKGEPMAIYDLMGKDVPLFHYAVTDDDTSYHAVRGGVPPMVRLRVVDHRLPVRRVGAELGRLLTEVDAVLLDFDGPVCSIFTGYPAPQVAAELVDVLRRRRVNVPPDLPSEPDPPEVLRCTGALGDQGVTRAVEDAPCAAERQVAERAQPTPYGREVIVAARQAGPPVAVVSNNSAGAVAAYLEAHRLAGYVSPVVGRPYDDPDRMKPRPGAHYASCPCLGDVTGPLRTGWRFPPGYRGGASQRGAGDWLCKPADEGRSFPTSYGRRCDNEHERASASADIELAPVLI</sequence>
<evidence type="ECO:0000313" key="2">
    <source>
        <dbReference type="Proteomes" id="UP000186004"/>
    </source>
</evidence>
<evidence type="ECO:0000313" key="1">
    <source>
        <dbReference type="EMBL" id="SIQ25886.1"/>
    </source>
</evidence>
<dbReference type="AlphaFoldDB" id="A0A1N6RB63"/>
<accession>A0A1N6RB63</accession>
<dbReference type="Gene3D" id="3.40.50.1000">
    <property type="entry name" value="HAD superfamily/HAD-like"/>
    <property type="match status" value="1"/>
</dbReference>
<feature type="non-terminal residue" evidence="1">
    <location>
        <position position="1"/>
    </location>
</feature>
<dbReference type="InterPro" id="IPR036388">
    <property type="entry name" value="WH-like_DNA-bd_sf"/>
</dbReference>
<gene>
    <name evidence="1" type="ORF">SAMN05444858_101669</name>
</gene>